<proteinExistence type="predicted"/>
<dbReference type="EMBL" id="BBNU01000017">
    <property type="protein sequence ID" value="GAL81696.1"/>
    <property type="molecule type" value="Genomic_DNA"/>
</dbReference>
<organism evidence="1 2">
    <name type="scientific">Algibacter lectus</name>
    <dbReference type="NCBI Taxonomy" id="221126"/>
    <lineage>
        <taxon>Bacteria</taxon>
        <taxon>Pseudomonadati</taxon>
        <taxon>Bacteroidota</taxon>
        <taxon>Flavobacteriia</taxon>
        <taxon>Flavobacteriales</taxon>
        <taxon>Flavobacteriaceae</taxon>
        <taxon>Algibacter</taxon>
    </lineage>
</organism>
<evidence type="ECO:0008006" key="3">
    <source>
        <dbReference type="Google" id="ProtNLM"/>
    </source>
</evidence>
<gene>
    <name evidence="1" type="ORF">JCM19274_541</name>
</gene>
<reference evidence="1 2" key="1">
    <citation type="journal article" date="2014" name="Genome Announc.">
        <title>Draft Genome Sequences of Marine Flavobacterium Algibacter lectus Strains SS8 and NR4.</title>
        <authorList>
            <person name="Takatani N."/>
            <person name="Nakanishi M."/>
            <person name="Meirelles P."/>
            <person name="Mino S."/>
            <person name="Suda W."/>
            <person name="Oshima K."/>
            <person name="Hattori M."/>
            <person name="Ohkuma M."/>
            <person name="Hosokawa M."/>
            <person name="Miyashita K."/>
            <person name="Thompson F.L."/>
            <person name="Niwa A."/>
            <person name="Sawabe T."/>
            <person name="Sawabe T."/>
        </authorList>
    </citation>
    <scope>NUCLEOTIDE SEQUENCE [LARGE SCALE GENOMIC DNA]</scope>
    <source>
        <strain evidence="2">JCM19274</strain>
    </source>
</reference>
<dbReference type="Proteomes" id="UP000029643">
    <property type="component" value="Unassembled WGS sequence"/>
</dbReference>
<dbReference type="AlphaFoldDB" id="A0A090WXI7"/>
<evidence type="ECO:0000313" key="1">
    <source>
        <dbReference type="EMBL" id="GAL81696.1"/>
    </source>
</evidence>
<dbReference type="Gene3D" id="3.40.50.300">
    <property type="entry name" value="P-loop containing nucleotide triphosphate hydrolases"/>
    <property type="match status" value="1"/>
</dbReference>
<dbReference type="InterPro" id="IPR027417">
    <property type="entry name" value="P-loop_NTPase"/>
</dbReference>
<accession>A0A090WXI7</accession>
<protein>
    <recommendedName>
        <fullName evidence="3">ABC transporter ATP-binding protein</fullName>
    </recommendedName>
</protein>
<evidence type="ECO:0000313" key="2">
    <source>
        <dbReference type="Proteomes" id="UP000029643"/>
    </source>
</evidence>
<comment type="caution">
    <text evidence="1">The sequence shown here is derived from an EMBL/GenBank/DDBJ whole genome shotgun (WGS) entry which is preliminary data.</text>
</comment>
<sequence>MSNLLEVNEVSKNFGNFTALNKVSLSVPKGSIFGLLGLMEQGKQP</sequence>
<dbReference type="SUPFAM" id="SSF52540">
    <property type="entry name" value="P-loop containing nucleoside triphosphate hydrolases"/>
    <property type="match status" value="1"/>
</dbReference>
<name>A0A090WXI7_9FLAO</name>